<dbReference type="GO" id="GO:0005654">
    <property type="term" value="C:nucleoplasm"/>
    <property type="evidence" value="ECO:0007669"/>
    <property type="project" value="TreeGrafter"/>
</dbReference>
<evidence type="ECO:0000313" key="3">
    <source>
        <dbReference type="Proteomes" id="UP001281410"/>
    </source>
</evidence>
<dbReference type="PANTHER" id="PTHR10621:SF61">
    <property type="entry name" value="UBIQUITIN FAMILY PROTEIN"/>
    <property type="match status" value="1"/>
</dbReference>
<reference evidence="2" key="1">
    <citation type="journal article" date="2023" name="Plant J.">
        <title>Genome sequences and population genomics provide insights into the demographic history, inbreeding, and mutation load of two 'living fossil' tree species of Dipteronia.</title>
        <authorList>
            <person name="Feng Y."/>
            <person name="Comes H.P."/>
            <person name="Chen J."/>
            <person name="Zhu S."/>
            <person name="Lu R."/>
            <person name="Zhang X."/>
            <person name="Li P."/>
            <person name="Qiu J."/>
            <person name="Olsen K.M."/>
            <person name="Qiu Y."/>
        </authorList>
    </citation>
    <scope>NUCLEOTIDE SEQUENCE</scope>
    <source>
        <strain evidence="2">NBL</strain>
    </source>
</reference>
<proteinExistence type="predicted"/>
<dbReference type="GO" id="GO:0043161">
    <property type="term" value="P:proteasome-mediated ubiquitin-dependent protein catabolic process"/>
    <property type="evidence" value="ECO:0007669"/>
    <property type="project" value="TreeGrafter"/>
</dbReference>
<dbReference type="InterPro" id="IPR000626">
    <property type="entry name" value="Ubiquitin-like_dom"/>
</dbReference>
<feature type="domain" description="Ubiquitin-like" evidence="1">
    <location>
        <begin position="1"/>
        <end position="79"/>
    </location>
</feature>
<dbReference type="GO" id="GO:0031593">
    <property type="term" value="F:polyubiquitin modification-dependent protein binding"/>
    <property type="evidence" value="ECO:0007669"/>
    <property type="project" value="TreeGrafter"/>
</dbReference>
<name>A0AAD9ZMA5_9ROSI</name>
<protein>
    <recommendedName>
        <fullName evidence="1">Ubiquitin-like domain-containing protein</fullName>
    </recommendedName>
</protein>
<evidence type="ECO:0000313" key="2">
    <source>
        <dbReference type="EMBL" id="KAK3184348.1"/>
    </source>
</evidence>
<evidence type="ECO:0000259" key="1">
    <source>
        <dbReference type="PROSITE" id="PS50053"/>
    </source>
</evidence>
<dbReference type="Gene3D" id="3.10.20.90">
    <property type="entry name" value="Phosphatidylinositol 3-kinase Catalytic Subunit, Chain A, domain 1"/>
    <property type="match status" value="1"/>
</dbReference>
<keyword evidence="3" id="KW-1185">Reference proteome</keyword>
<sequence length="103" mass="11475">MKVAVEILTGPLFYIEVGDDATVGDLKKEIATQQELPCDRLMILTLDLENDQDHTIIKDDQDEDSLVDCGIKDGSKIFLSFTPIDDESTHQFVESTILDSSID</sequence>
<dbReference type="AlphaFoldDB" id="A0AAD9ZMA5"/>
<dbReference type="GO" id="GO:0005829">
    <property type="term" value="C:cytosol"/>
    <property type="evidence" value="ECO:0007669"/>
    <property type="project" value="TreeGrafter"/>
</dbReference>
<organism evidence="2 3">
    <name type="scientific">Dipteronia sinensis</name>
    <dbReference type="NCBI Taxonomy" id="43782"/>
    <lineage>
        <taxon>Eukaryota</taxon>
        <taxon>Viridiplantae</taxon>
        <taxon>Streptophyta</taxon>
        <taxon>Embryophyta</taxon>
        <taxon>Tracheophyta</taxon>
        <taxon>Spermatophyta</taxon>
        <taxon>Magnoliopsida</taxon>
        <taxon>eudicotyledons</taxon>
        <taxon>Gunneridae</taxon>
        <taxon>Pentapetalae</taxon>
        <taxon>rosids</taxon>
        <taxon>malvids</taxon>
        <taxon>Sapindales</taxon>
        <taxon>Sapindaceae</taxon>
        <taxon>Hippocastanoideae</taxon>
        <taxon>Acereae</taxon>
        <taxon>Dipteronia</taxon>
    </lineage>
</organism>
<dbReference type="GO" id="GO:0043130">
    <property type="term" value="F:ubiquitin binding"/>
    <property type="evidence" value="ECO:0007669"/>
    <property type="project" value="TreeGrafter"/>
</dbReference>
<accession>A0AAD9ZMA5</accession>
<dbReference type="SUPFAM" id="SSF54236">
    <property type="entry name" value="Ubiquitin-like"/>
    <property type="match status" value="1"/>
</dbReference>
<dbReference type="GO" id="GO:0070628">
    <property type="term" value="F:proteasome binding"/>
    <property type="evidence" value="ECO:0007669"/>
    <property type="project" value="TreeGrafter"/>
</dbReference>
<comment type="caution">
    <text evidence="2">The sequence shown here is derived from an EMBL/GenBank/DDBJ whole genome shotgun (WGS) entry which is preliminary data.</text>
</comment>
<dbReference type="InterPro" id="IPR029071">
    <property type="entry name" value="Ubiquitin-like_domsf"/>
</dbReference>
<dbReference type="PANTHER" id="PTHR10621">
    <property type="entry name" value="UV EXCISION REPAIR PROTEIN RAD23"/>
    <property type="match status" value="1"/>
</dbReference>
<dbReference type="Proteomes" id="UP001281410">
    <property type="component" value="Unassembled WGS sequence"/>
</dbReference>
<gene>
    <name evidence="2" type="ORF">Dsin_031634</name>
</gene>
<dbReference type="PROSITE" id="PS50053">
    <property type="entry name" value="UBIQUITIN_2"/>
    <property type="match status" value="1"/>
</dbReference>
<dbReference type="EMBL" id="JANJYJ010000010">
    <property type="protein sequence ID" value="KAK3184348.1"/>
    <property type="molecule type" value="Genomic_DNA"/>
</dbReference>